<accession>A0A7X0NHU9</accession>
<evidence type="ECO:0000256" key="1">
    <source>
        <dbReference type="RuleBase" id="RU003860"/>
    </source>
</evidence>
<dbReference type="InterPro" id="IPR036065">
    <property type="entry name" value="BolA-like_sf"/>
</dbReference>
<dbReference type="SUPFAM" id="SSF82657">
    <property type="entry name" value="BolA-like"/>
    <property type="match status" value="1"/>
</dbReference>
<comment type="caution">
    <text evidence="2">The sequence shown here is derived from an EMBL/GenBank/DDBJ whole genome shotgun (WGS) entry which is preliminary data.</text>
</comment>
<sequence>MEISAIEKLINDAVALDELHVKFDGSQCTVIAVADFLGELSRVKRQQAIYSPLAQVINDGIIHAVTIKTFTTSDWQREKMFNLPL</sequence>
<name>A0A7X0NHU9_9GAMM</name>
<gene>
    <name evidence="2" type="ORF">HNQ55_002252</name>
</gene>
<dbReference type="PIRSF" id="PIRSF003113">
    <property type="entry name" value="BolA"/>
    <property type="match status" value="1"/>
</dbReference>
<keyword evidence="3" id="KW-1185">Reference proteome</keyword>
<reference evidence="2 3" key="1">
    <citation type="submission" date="2020-08" db="EMBL/GenBank/DDBJ databases">
        <title>Genomic Encyclopedia of Type Strains, Phase IV (KMG-IV): sequencing the most valuable type-strain genomes for metagenomic binning, comparative biology and taxonomic classification.</title>
        <authorList>
            <person name="Goeker M."/>
        </authorList>
    </citation>
    <scope>NUCLEOTIDE SEQUENCE [LARGE SCALE GENOMIC DNA]</scope>
    <source>
        <strain evidence="2 3">DSM 26287</strain>
    </source>
</reference>
<dbReference type="AlphaFoldDB" id="A0A7X0NHU9"/>
<protein>
    <submittedName>
        <fullName evidence="2">Acid stress-induced BolA-like protein IbaG/YrbA</fullName>
    </submittedName>
</protein>
<dbReference type="EMBL" id="JACHHU010000018">
    <property type="protein sequence ID" value="MBB6543731.1"/>
    <property type="molecule type" value="Genomic_DNA"/>
</dbReference>
<dbReference type="Gene3D" id="3.30.300.90">
    <property type="entry name" value="BolA-like"/>
    <property type="match status" value="1"/>
</dbReference>
<proteinExistence type="inferred from homology"/>
<evidence type="ECO:0000313" key="3">
    <source>
        <dbReference type="Proteomes" id="UP000537141"/>
    </source>
</evidence>
<comment type="similarity">
    <text evidence="1">Belongs to the BolA/IbaG family.</text>
</comment>
<dbReference type="Proteomes" id="UP000537141">
    <property type="component" value="Unassembled WGS sequence"/>
</dbReference>
<dbReference type="RefSeq" id="WP_184424508.1">
    <property type="nucleotide sequence ID" value="NZ_AP027362.1"/>
</dbReference>
<organism evidence="2 3">
    <name type="scientific">Thalassotalea piscium</name>
    <dbReference type="NCBI Taxonomy" id="1230533"/>
    <lineage>
        <taxon>Bacteria</taxon>
        <taxon>Pseudomonadati</taxon>
        <taxon>Pseudomonadota</taxon>
        <taxon>Gammaproteobacteria</taxon>
        <taxon>Alteromonadales</taxon>
        <taxon>Colwelliaceae</taxon>
        <taxon>Thalassotalea</taxon>
    </lineage>
</organism>
<dbReference type="Pfam" id="PF01722">
    <property type="entry name" value="BolA"/>
    <property type="match status" value="1"/>
</dbReference>
<evidence type="ECO:0000313" key="2">
    <source>
        <dbReference type="EMBL" id="MBB6543731.1"/>
    </source>
</evidence>
<dbReference type="InterPro" id="IPR002634">
    <property type="entry name" value="BolA"/>
</dbReference>